<dbReference type="RefSeq" id="WP_057935119.1">
    <property type="nucleotide sequence ID" value="NZ_LMZQ01000053.1"/>
</dbReference>
<dbReference type="GO" id="GO:0120147">
    <property type="term" value="F:formylglycine-generating oxidase activity"/>
    <property type="evidence" value="ECO:0007669"/>
    <property type="project" value="TreeGrafter"/>
</dbReference>
<dbReference type="AlphaFoldDB" id="A0A0T5VH93"/>
<dbReference type="Gene3D" id="3.90.1580.10">
    <property type="entry name" value="paralog of FGE (formylglycine-generating enzyme)"/>
    <property type="match status" value="1"/>
</dbReference>
<protein>
    <recommendedName>
        <fullName evidence="1">Sulfatase-modifying factor enzyme-like domain-containing protein</fullName>
    </recommendedName>
</protein>
<gene>
    <name evidence="2" type="ORF">ASU31_25810</name>
</gene>
<dbReference type="InterPro" id="IPR051043">
    <property type="entry name" value="Sulfatase_Mod_Factor_Kinase"/>
</dbReference>
<dbReference type="OrthoDB" id="9773278at2"/>
<proteinExistence type="predicted"/>
<dbReference type="InterPro" id="IPR016187">
    <property type="entry name" value="CTDL_fold"/>
</dbReference>
<comment type="caution">
    <text evidence="2">The sequence shown here is derived from an EMBL/GenBank/DDBJ whole genome shotgun (WGS) entry which is preliminary data.</text>
</comment>
<evidence type="ECO:0000313" key="3">
    <source>
        <dbReference type="Proteomes" id="UP000051950"/>
    </source>
</evidence>
<evidence type="ECO:0000313" key="2">
    <source>
        <dbReference type="EMBL" id="KRT13219.1"/>
    </source>
</evidence>
<dbReference type="Pfam" id="PF03781">
    <property type="entry name" value="FGE-sulfatase"/>
    <property type="match status" value="1"/>
</dbReference>
<dbReference type="EMBL" id="LMZQ01000053">
    <property type="protein sequence ID" value="KRT13219.1"/>
    <property type="molecule type" value="Genomic_DNA"/>
</dbReference>
<dbReference type="PANTHER" id="PTHR23150">
    <property type="entry name" value="SULFATASE MODIFYING FACTOR 1, 2"/>
    <property type="match status" value="1"/>
</dbReference>
<dbReference type="InterPro" id="IPR005532">
    <property type="entry name" value="SUMF_dom"/>
</dbReference>
<reference evidence="2 3" key="1">
    <citation type="submission" date="2015-11" db="EMBL/GenBank/DDBJ databases">
        <title>Sequence of Pedobacter ginsenosidimutans.</title>
        <authorList>
            <person name="Carson E."/>
            <person name="Keyser V."/>
            <person name="Newman J."/>
            <person name="Miller J."/>
        </authorList>
    </citation>
    <scope>NUCLEOTIDE SEQUENCE [LARGE SCALE GENOMIC DNA]</scope>
    <source>
        <strain evidence="2 3">KACC 14530</strain>
    </source>
</reference>
<name>A0A0T5VH93_9SPHI</name>
<dbReference type="SUPFAM" id="SSF56436">
    <property type="entry name" value="C-type lectin-like"/>
    <property type="match status" value="1"/>
</dbReference>
<evidence type="ECO:0000259" key="1">
    <source>
        <dbReference type="Pfam" id="PF03781"/>
    </source>
</evidence>
<dbReference type="STRING" id="687842.ASU31_25810"/>
<organism evidence="2 3">
    <name type="scientific">Pedobacter ginsenosidimutans</name>
    <dbReference type="NCBI Taxonomy" id="687842"/>
    <lineage>
        <taxon>Bacteria</taxon>
        <taxon>Pseudomonadati</taxon>
        <taxon>Bacteroidota</taxon>
        <taxon>Sphingobacteriia</taxon>
        <taxon>Sphingobacteriales</taxon>
        <taxon>Sphingobacteriaceae</taxon>
        <taxon>Pedobacter</taxon>
    </lineage>
</organism>
<dbReference type="Proteomes" id="UP000051950">
    <property type="component" value="Unassembled WGS sequence"/>
</dbReference>
<dbReference type="InterPro" id="IPR042095">
    <property type="entry name" value="SUMF_sf"/>
</dbReference>
<accession>A0A0T5VH93</accession>
<feature type="domain" description="Sulfatase-modifying factor enzyme-like" evidence="1">
    <location>
        <begin position="41"/>
        <end position="253"/>
    </location>
</feature>
<sequence>MEDFEIYFPEIDYIFPMALVKGTGETSYLFGDQKKISIKLEDFFISRYPITQRLWEYISGKNPSQFQGQDRPVESVSFNDIMNKDGFLQKFNAGAGSKYMLNSNVVFRLPSEAEWEYTAKGGTHWTDGFQFSGSNDLNTVGWYDQNSGKYNDPEILSKLKNQEKGTETHAVGQKSANQLRVFDMSGNVWEWCEDFFQADIHKIPQDGSPCLEESNERVLRGGCHHNWAIHCTASKRYVIVADAKDECIGFRIAASIQ</sequence>
<keyword evidence="3" id="KW-1185">Reference proteome</keyword>
<dbReference type="PANTHER" id="PTHR23150:SF19">
    <property type="entry name" value="FORMYLGLYCINE-GENERATING ENZYME"/>
    <property type="match status" value="1"/>
</dbReference>